<gene>
    <name evidence="3" type="ORF">NN4_72160</name>
</gene>
<dbReference type="Proteomes" id="UP000321424">
    <property type="component" value="Unassembled WGS sequence"/>
</dbReference>
<feature type="domain" description="HTH marR-type" evidence="2">
    <location>
        <begin position="63"/>
        <end position="200"/>
    </location>
</feature>
<evidence type="ECO:0000256" key="1">
    <source>
        <dbReference type="ARBA" id="ARBA00004496"/>
    </source>
</evidence>
<dbReference type="GO" id="GO:0003700">
    <property type="term" value="F:DNA-binding transcription factor activity"/>
    <property type="evidence" value="ECO:0007669"/>
    <property type="project" value="InterPro"/>
</dbReference>
<name>A0A511MR60_9NOCA</name>
<protein>
    <recommendedName>
        <fullName evidence="2">HTH marR-type domain-containing protein</fullName>
    </recommendedName>
</protein>
<dbReference type="EMBL" id="BJXA01000075">
    <property type="protein sequence ID" value="GEM42697.1"/>
    <property type="molecule type" value="Genomic_DNA"/>
</dbReference>
<dbReference type="SMART" id="SM00347">
    <property type="entry name" value="HTH_MARR"/>
    <property type="match status" value="1"/>
</dbReference>
<dbReference type="SUPFAM" id="SSF46785">
    <property type="entry name" value="Winged helix' DNA-binding domain"/>
    <property type="match status" value="1"/>
</dbReference>
<evidence type="ECO:0000313" key="4">
    <source>
        <dbReference type="Proteomes" id="UP000321424"/>
    </source>
</evidence>
<organism evidence="3 4">
    <name type="scientific">Nocardia ninae NBRC 108245</name>
    <dbReference type="NCBI Taxonomy" id="1210091"/>
    <lineage>
        <taxon>Bacteria</taxon>
        <taxon>Bacillati</taxon>
        <taxon>Actinomycetota</taxon>
        <taxon>Actinomycetes</taxon>
        <taxon>Mycobacteriales</taxon>
        <taxon>Nocardiaceae</taxon>
        <taxon>Nocardia</taxon>
    </lineage>
</organism>
<sequence>MGYTAVTEPASRRDDAKFVGSNAYSAGMPEVAHPSSAVRVEPAAAPGTTATAGDSDPDLLLLTNQLCFALYSTSRSMTAAYRPFLEQMHITYPQYLALLALWERPGMTMKELGEQLSLDYGTVSPLIQRLQAHGFVESVRRIHDRRAVELRATEAGVALQHQAREMIESVMEGVGYPIEHLIALRDQVNALGERLDAIAEARKEA</sequence>
<dbReference type="AlphaFoldDB" id="A0A511MR60"/>
<accession>A0A511MR60</accession>
<proteinExistence type="predicted"/>
<dbReference type="InterPro" id="IPR039422">
    <property type="entry name" value="MarR/SlyA-like"/>
</dbReference>
<evidence type="ECO:0000313" key="3">
    <source>
        <dbReference type="EMBL" id="GEM42697.1"/>
    </source>
</evidence>
<dbReference type="PRINTS" id="PR00598">
    <property type="entry name" value="HTHMARR"/>
</dbReference>
<reference evidence="3 4" key="1">
    <citation type="submission" date="2019-07" db="EMBL/GenBank/DDBJ databases">
        <title>Whole genome shotgun sequence of Nocardia ninae NBRC 108245.</title>
        <authorList>
            <person name="Hosoyama A."/>
            <person name="Uohara A."/>
            <person name="Ohji S."/>
            <person name="Ichikawa N."/>
        </authorList>
    </citation>
    <scope>NUCLEOTIDE SEQUENCE [LARGE SCALE GENOMIC DNA]</scope>
    <source>
        <strain evidence="3 4">NBRC 108245</strain>
    </source>
</reference>
<dbReference type="GO" id="GO:0006950">
    <property type="term" value="P:response to stress"/>
    <property type="evidence" value="ECO:0007669"/>
    <property type="project" value="TreeGrafter"/>
</dbReference>
<dbReference type="Pfam" id="PF01047">
    <property type="entry name" value="MarR"/>
    <property type="match status" value="1"/>
</dbReference>
<dbReference type="PANTHER" id="PTHR33164:SF5">
    <property type="entry name" value="ORGANIC HYDROPEROXIDE RESISTANCE TRANSCRIPTIONAL REGULATOR"/>
    <property type="match status" value="1"/>
</dbReference>
<dbReference type="InterPro" id="IPR036388">
    <property type="entry name" value="WH-like_DNA-bd_sf"/>
</dbReference>
<dbReference type="InterPro" id="IPR036390">
    <property type="entry name" value="WH_DNA-bd_sf"/>
</dbReference>
<comment type="caution">
    <text evidence="3">The sequence shown here is derived from an EMBL/GenBank/DDBJ whole genome shotgun (WGS) entry which is preliminary data.</text>
</comment>
<keyword evidence="4" id="KW-1185">Reference proteome</keyword>
<dbReference type="GO" id="GO:0005737">
    <property type="term" value="C:cytoplasm"/>
    <property type="evidence" value="ECO:0007669"/>
    <property type="project" value="UniProtKB-SubCell"/>
</dbReference>
<comment type="subcellular location">
    <subcellularLocation>
        <location evidence="1">Cytoplasm</location>
    </subcellularLocation>
</comment>
<evidence type="ECO:0000259" key="2">
    <source>
        <dbReference type="PROSITE" id="PS50995"/>
    </source>
</evidence>
<dbReference type="PANTHER" id="PTHR33164">
    <property type="entry name" value="TRANSCRIPTIONAL REGULATOR, MARR FAMILY"/>
    <property type="match status" value="1"/>
</dbReference>
<dbReference type="PROSITE" id="PS50995">
    <property type="entry name" value="HTH_MARR_2"/>
    <property type="match status" value="1"/>
</dbReference>
<dbReference type="Gene3D" id="1.10.10.10">
    <property type="entry name" value="Winged helix-like DNA-binding domain superfamily/Winged helix DNA-binding domain"/>
    <property type="match status" value="1"/>
</dbReference>
<dbReference type="InterPro" id="IPR000835">
    <property type="entry name" value="HTH_MarR-typ"/>
</dbReference>